<evidence type="ECO:0000259" key="2">
    <source>
        <dbReference type="Pfam" id="PF13649"/>
    </source>
</evidence>
<keyword evidence="4" id="KW-1185">Reference proteome</keyword>
<comment type="caution">
    <text evidence="3">The sequence shown here is derived from an EMBL/GenBank/DDBJ whole genome shotgun (WGS) entry which is preliminary data.</text>
</comment>
<proteinExistence type="predicted"/>
<dbReference type="Proteomes" id="UP000730482">
    <property type="component" value="Unassembled WGS sequence"/>
</dbReference>
<organism evidence="3 4">
    <name type="scientific">Catenulispora pinistramenti</name>
    <dbReference type="NCBI Taxonomy" id="2705254"/>
    <lineage>
        <taxon>Bacteria</taxon>
        <taxon>Bacillati</taxon>
        <taxon>Actinomycetota</taxon>
        <taxon>Actinomycetes</taxon>
        <taxon>Catenulisporales</taxon>
        <taxon>Catenulisporaceae</taxon>
        <taxon>Catenulispora</taxon>
    </lineage>
</organism>
<dbReference type="PANTHER" id="PTHR43861:SF3">
    <property type="entry name" value="PUTATIVE (AFU_ORTHOLOGUE AFUA_2G14390)-RELATED"/>
    <property type="match status" value="1"/>
</dbReference>
<keyword evidence="1" id="KW-0808">Transferase</keyword>
<dbReference type="GO" id="GO:0032259">
    <property type="term" value="P:methylation"/>
    <property type="evidence" value="ECO:0007669"/>
    <property type="project" value="UniProtKB-KW"/>
</dbReference>
<dbReference type="RefSeq" id="WP_212010140.1">
    <property type="nucleotide sequence ID" value="NZ_JAAFYZ010000051.1"/>
</dbReference>
<sequence>MQAFTDRWVNGFAKLYEENPLGQISWFTGTVSPVLAELVIDGTIARGQRVVDLGCGAGVAAAFLARHGMTVTGVDNSATALGAARHLSELYGVELELIEADILATTLPAESVDVVNDSFIYHNVRPEARTLYAAEVARILKPGGLFVMVGFSDRMTPGSGPIRLTSDDVLGAFLPGFEVEELRRFRNLPTQARPDQWHWLGLFRKRGQAAGA</sequence>
<accession>A0ABS5KRC5</accession>
<dbReference type="PANTHER" id="PTHR43861">
    <property type="entry name" value="TRANS-ACONITATE 2-METHYLTRANSFERASE-RELATED"/>
    <property type="match status" value="1"/>
</dbReference>
<reference evidence="3 4" key="1">
    <citation type="submission" date="2020-02" db="EMBL/GenBank/DDBJ databases">
        <title>Acidophilic actinobacteria isolated from forest soil.</title>
        <authorList>
            <person name="Golinska P."/>
        </authorList>
    </citation>
    <scope>NUCLEOTIDE SEQUENCE [LARGE SCALE GENOMIC DNA]</scope>
    <source>
        <strain evidence="3 4">NL8</strain>
    </source>
</reference>
<dbReference type="EMBL" id="JAAFYZ010000051">
    <property type="protein sequence ID" value="MBS2548565.1"/>
    <property type="molecule type" value="Genomic_DNA"/>
</dbReference>
<protein>
    <submittedName>
        <fullName evidence="3">Methyltransferase domain-containing protein</fullName>
    </submittedName>
</protein>
<dbReference type="InterPro" id="IPR041698">
    <property type="entry name" value="Methyltransf_25"/>
</dbReference>
<dbReference type="InterPro" id="IPR029063">
    <property type="entry name" value="SAM-dependent_MTases_sf"/>
</dbReference>
<dbReference type="Gene3D" id="3.40.50.150">
    <property type="entry name" value="Vaccinia Virus protein VP39"/>
    <property type="match status" value="1"/>
</dbReference>
<evidence type="ECO:0000313" key="3">
    <source>
        <dbReference type="EMBL" id="MBS2548565.1"/>
    </source>
</evidence>
<evidence type="ECO:0000256" key="1">
    <source>
        <dbReference type="ARBA" id="ARBA00022679"/>
    </source>
</evidence>
<dbReference type="SUPFAM" id="SSF53335">
    <property type="entry name" value="S-adenosyl-L-methionine-dependent methyltransferases"/>
    <property type="match status" value="1"/>
</dbReference>
<name>A0ABS5KRC5_9ACTN</name>
<feature type="domain" description="Methyltransferase" evidence="2">
    <location>
        <begin position="50"/>
        <end position="144"/>
    </location>
</feature>
<keyword evidence="3" id="KW-0489">Methyltransferase</keyword>
<evidence type="ECO:0000313" key="4">
    <source>
        <dbReference type="Proteomes" id="UP000730482"/>
    </source>
</evidence>
<gene>
    <name evidence="3" type="ORF">KGQ19_16990</name>
</gene>
<dbReference type="CDD" id="cd02440">
    <property type="entry name" value="AdoMet_MTases"/>
    <property type="match status" value="1"/>
</dbReference>
<dbReference type="GO" id="GO:0008168">
    <property type="term" value="F:methyltransferase activity"/>
    <property type="evidence" value="ECO:0007669"/>
    <property type="project" value="UniProtKB-KW"/>
</dbReference>
<dbReference type="Pfam" id="PF13649">
    <property type="entry name" value="Methyltransf_25"/>
    <property type="match status" value="1"/>
</dbReference>